<sequence>MPNSFDSLLEVGDVDKWALTIVEGSPSPLQVDDGAVALSGVSLENGPEGIHMLDNSHDYYSNSGIGRIWVMWKKNAFLSLLVWWMSSLLLLVEITSSWSSPGVVMGDFNAIRVHSEASGGSPIQGEMEDLYLAIRDADLVEPSMQGCGVTMRVSLRYEEVRSAKEAMNRAQREVESNPMLDVLSAKKALLLRPSGRLLDWRKSLFVRSPGFDEYLLMMGCFSWWFEECCQALQVPISREEVRRVLFSMDSGKALGPDGFSIGFFKGACSVIGEDFCNVVLHFFKTCYLPEGVNATAITLLLKCCGAERMEEFQPISCCNVIYKCISKILADKLCVWLPSFISGNQSAFIPKRSIIDNILLSSGTGRGLSS</sequence>
<evidence type="ECO:0000313" key="3">
    <source>
        <dbReference type="Proteomes" id="UP000321393"/>
    </source>
</evidence>
<evidence type="ECO:0000313" key="4">
    <source>
        <dbReference type="Proteomes" id="UP000321947"/>
    </source>
</evidence>
<organism evidence="1 3">
    <name type="scientific">Cucumis melo var. makuwa</name>
    <name type="common">Oriental melon</name>
    <dbReference type="NCBI Taxonomy" id="1194695"/>
    <lineage>
        <taxon>Eukaryota</taxon>
        <taxon>Viridiplantae</taxon>
        <taxon>Streptophyta</taxon>
        <taxon>Embryophyta</taxon>
        <taxon>Tracheophyta</taxon>
        <taxon>Spermatophyta</taxon>
        <taxon>Magnoliopsida</taxon>
        <taxon>eudicotyledons</taxon>
        <taxon>Gunneridae</taxon>
        <taxon>Pentapetalae</taxon>
        <taxon>rosids</taxon>
        <taxon>fabids</taxon>
        <taxon>Cucurbitales</taxon>
        <taxon>Cucurbitaceae</taxon>
        <taxon>Benincaseae</taxon>
        <taxon>Cucumis</taxon>
    </lineage>
</organism>
<name>A0A5A7T8N2_CUCMM</name>
<proteinExistence type="predicted"/>
<keyword evidence="1" id="KW-0548">Nucleotidyltransferase</keyword>
<evidence type="ECO:0000313" key="1">
    <source>
        <dbReference type="EMBL" id="KAA0037825.1"/>
    </source>
</evidence>
<protein>
    <submittedName>
        <fullName evidence="1">Non-LTR retroelement reverse transcriptase-like protein</fullName>
    </submittedName>
</protein>
<reference evidence="3 4" key="1">
    <citation type="submission" date="2019-08" db="EMBL/GenBank/DDBJ databases">
        <title>Draft genome sequences of two oriental melons (Cucumis melo L. var makuwa).</title>
        <authorList>
            <person name="Kwon S.-Y."/>
        </authorList>
    </citation>
    <scope>NUCLEOTIDE SEQUENCE [LARGE SCALE GENOMIC DNA]</scope>
    <source>
        <strain evidence="4">cv. Chang Bougi</strain>
        <strain evidence="3">cv. SW 3</strain>
        <tissue evidence="1">Leaf</tissue>
    </source>
</reference>
<dbReference type="EMBL" id="SSTE01018804">
    <property type="protein sequence ID" value="KAA0037825.1"/>
    <property type="molecule type" value="Genomic_DNA"/>
</dbReference>
<keyword evidence="1" id="KW-0808">Transferase</keyword>
<comment type="caution">
    <text evidence="1">The sequence shown here is derived from an EMBL/GenBank/DDBJ whole genome shotgun (WGS) entry which is preliminary data.</text>
</comment>
<dbReference type="Proteomes" id="UP000321393">
    <property type="component" value="Unassembled WGS sequence"/>
</dbReference>
<dbReference type="Proteomes" id="UP000321947">
    <property type="component" value="Unassembled WGS sequence"/>
</dbReference>
<dbReference type="PANTHER" id="PTHR46890:SF48">
    <property type="entry name" value="RNA-DIRECTED DNA POLYMERASE"/>
    <property type="match status" value="1"/>
</dbReference>
<accession>A0A5A7T8N2</accession>
<dbReference type="STRING" id="1194695.A0A5A7T8N2"/>
<keyword evidence="1" id="KW-0695">RNA-directed DNA polymerase</keyword>
<gene>
    <name evidence="2" type="ORF">E5676_scaffold236G00730</name>
    <name evidence="1" type="ORF">E6C27_scaffold113G00060</name>
</gene>
<dbReference type="InterPro" id="IPR052343">
    <property type="entry name" value="Retrotransposon-Effector_Assoc"/>
</dbReference>
<evidence type="ECO:0000313" key="2">
    <source>
        <dbReference type="EMBL" id="TYK27204.1"/>
    </source>
</evidence>
<dbReference type="PANTHER" id="PTHR46890">
    <property type="entry name" value="NON-LTR RETROLELEMENT REVERSE TRANSCRIPTASE-LIKE PROTEIN-RELATED"/>
    <property type="match status" value="1"/>
</dbReference>
<dbReference type="AlphaFoldDB" id="A0A5A7T8N2"/>
<dbReference type="GO" id="GO:0003964">
    <property type="term" value="F:RNA-directed DNA polymerase activity"/>
    <property type="evidence" value="ECO:0007669"/>
    <property type="project" value="UniProtKB-KW"/>
</dbReference>
<dbReference type="OrthoDB" id="1409536at2759"/>
<dbReference type="EMBL" id="SSTD01002896">
    <property type="protein sequence ID" value="TYK27204.1"/>
    <property type="molecule type" value="Genomic_DNA"/>
</dbReference>